<dbReference type="InterPro" id="IPR011150">
    <property type="entry name" value="Cutinase_monf"/>
</dbReference>
<evidence type="ECO:0000256" key="2">
    <source>
        <dbReference type="ARBA" id="ARBA00007534"/>
    </source>
</evidence>
<evidence type="ECO:0000313" key="15">
    <source>
        <dbReference type="Proteomes" id="UP000799302"/>
    </source>
</evidence>
<feature type="active site" description="Nucleophile" evidence="10">
    <location>
        <position position="330"/>
    </location>
</feature>
<dbReference type="EMBL" id="MU004234">
    <property type="protein sequence ID" value="KAF2670227.1"/>
    <property type="molecule type" value="Genomic_DNA"/>
</dbReference>
<dbReference type="Pfam" id="PF01083">
    <property type="entry name" value="Cutinase"/>
    <property type="match status" value="1"/>
</dbReference>
<dbReference type="SMART" id="SM01110">
    <property type="entry name" value="Cutinase"/>
    <property type="match status" value="1"/>
</dbReference>
<feature type="active site" evidence="10">
    <location>
        <position position="381"/>
    </location>
</feature>
<evidence type="ECO:0000256" key="8">
    <source>
        <dbReference type="ARBA" id="ARBA00023157"/>
    </source>
</evidence>
<name>A0A6A6UFG1_9PEZI</name>
<evidence type="ECO:0000256" key="4">
    <source>
        <dbReference type="ARBA" id="ARBA00022487"/>
    </source>
</evidence>
<dbReference type="GO" id="GO:0003676">
    <property type="term" value="F:nucleic acid binding"/>
    <property type="evidence" value="ECO:0007669"/>
    <property type="project" value="InterPro"/>
</dbReference>
<comment type="catalytic activity">
    <reaction evidence="9">
        <text>cutin + H2O = cutin monomers.</text>
        <dbReference type="EC" id="3.1.1.74"/>
    </reaction>
</comment>
<evidence type="ECO:0000256" key="5">
    <source>
        <dbReference type="ARBA" id="ARBA00022525"/>
    </source>
</evidence>
<keyword evidence="6 13" id="KW-0732">Signal</keyword>
<comment type="similarity">
    <text evidence="2">Belongs to the cutinase family.</text>
</comment>
<keyword evidence="8 11" id="KW-1015">Disulfide bond</keyword>
<keyword evidence="7 14" id="KW-0378">Hydrolase</keyword>
<gene>
    <name evidence="14" type="ORF">BT63DRAFT_478408</name>
</gene>
<evidence type="ECO:0000256" key="9">
    <source>
        <dbReference type="ARBA" id="ARBA00034045"/>
    </source>
</evidence>
<evidence type="ECO:0000256" key="11">
    <source>
        <dbReference type="PIRSR" id="PIRSR611150-2"/>
    </source>
</evidence>
<accession>A0A6A6UFG1</accession>
<protein>
    <recommendedName>
        <fullName evidence="3">cutinase</fullName>
        <ecNumber evidence="3">3.1.1.74</ecNumber>
    </recommendedName>
</protein>
<dbReference type="PANTHER" id="PTHR48250:SF3">
    <property type="entry name" value="CUTINASE 1-RELATED"/>
    <property type="match status" value="1"/>
</dbReference>
<evidence type="ECO:0000256" key="7">
    <source>
        <dbReference type="ARBA" id="ARBA00022801"/>
    </source>
</evidence>
<feature type="disulfide bond" evidence="11">
    <location>
        <begin position="256"/>
        <end position="319"/>
    </location>
</feature>
<dbReference type="InterPro" id="IPR029058">
    <property type="entry name" value="AB_hydrolase_fold"/>
</dbReference>
<feature type="region of interest" description="Disordered" evidence="12">
    <location>
        <begin position="22"/>
        <end position="51"/>
    </location>
</feature>
<evidence type="ECO:0000256" key="3">
    <source>
        <dbReference type="ARBA" id="ARBA00013095"/>
    </source>
</evidence>
<evidence type="ECO:0000256" key="13">
    <source>
        <dbReference type="SAM" id="SignalP"/>
    </source>
</evidence>
<keyword evidence="15" id="KW-1185">Reference proteome</keyword>
<dbReference type="PANTHER" id="PTHR48250">
    <property type="entry name" value="CUTINASE 2-RELATED"/>
    <property type="match status" value="1"/>
</dbReference>
<reference evidence="14" key="1">
    <citation type="journal article" date="2020" name="Stud. Mycol.">
        <title>101 Dothideomycetes genomes: a test case for predicting lifestyles and emergence of pathogens.</title>
        <authorList>
            <person name="Haridas S."/>
            <person name="Albert R."/>
            <person name="Binder M."/>
            <person name="Bloem J."/>
            <person name="Labutti K."/>
            <person name="Salamov A."/>
            <person name="Andreopoulos B."/>
            <person name="Baker S."/>
            <person name="Barry K."/>
            <person name="Bills G."/>
            <person name="Bluhm B."/>
            <person name="Cannon C."/>
            <person name="Castanera R."/>
            <person name="Culley D."/>
            <person name="Daum C."/>
            <person name="Ezra D."/>
            <person name="Gonzalez J."/>
            <person name="Henrissat B."/>
            <person name="Kuo A."/>
            <person name="Liang C."/>
            <person name="Lipzen A."/>
            <person name="Lutzoni F."/>
            <person name="Magnuson J."/>
            <person name="Mondo S."/>
            <person name="Nolan M."/>
            <person name="Ohm R."/>
            <person name="Pangilinan J."/>
            <person name="Park H.-J."/>
            <person name="Ramirez L."/>
            <person name="Alfaro M."/>
            <person name="Sun H."/>
            <person name="Tritt A."/>
            <person name="Yoshinaga Y."/>
            <person name="Zwiers L.-H."/>
            <person name="Turgeon B."/>
            <person name="Goodwin S."/>
            <person name="Spatafora J."/>
            <person name="Crous P."/>
            <person name="Grigoriev I."/>
        </authorList>
    </citation>
    <scope>NUCLEOTIDE SEQUENCE</scope>
    <source>
        <strain evidence="14">CBS 115976</strain>
    </source>
</reference>
<evidence type="ECO:0000256" key="6">
    <source>
        <dbReference type="ARBA" id="ARBA00022729"/>
    </source>
</evidence>
<proteinExistence type="inferred from homology"/>
<dbReference type="GO" id="GO:0005576">
    <property type="term" value="C:extracellular region"/>
    <property type="evidence" value="ECO:0007669"/>
    <property type="project" value="UniProtKB-SubCell"/>
</dbReference>
<keyword evidence="5" id="KW-0964">Secreted</keyword>
<dbReference type="GO" id="GO:0050525">
    <property type="term" value="F:cutinase activity"/>
    <property type="evidence" value="ECO:0007669"/>
    <property type="project" value="UniProtKB-EC"/>
</dbReference>
<feature type="signal peptide" evidence="13">
    <location>
        <begin position="1"/>
        <end position="17"/>
    </location>
</feature>
<evidence type="ECO:0000313" key="14">
    <source>
        <dbReference type="EMBL" id="KAF2670227.1"/>
    </source>
</evidence>
<sequence>MHYLLALTALAATIVDAVPQAPTAPATPSAPPAAPKGICRKTNETQSGPDPLKQFVPGSAVFPCDMGVAIPLPVNPRKSVRSRLEREHKKGGLDFVWYAFNAYEKGLFPYYLEIKRLNPHKDVFIVEDNVPLHHKARRLLQDQIDLLGIEFRPTPANSLDLYPIETLWNDLGDIIKNYRLGIRSAAKSVQDAAEEEMRAIWQDNEHFNQKAYYRMQTKYFQTLATRSRDADIPYSNHYPDRQTFAGSQVGPVPTGCAKLEIIVGRGTSEGGKLGVVVGDPLVARVARDLPGVQYPASLTGSATGVEDVTKRIIQQSKECPDEKFALAGYSQGGGVVSSALKNIPEELRSKVVAVALYGAGDGSKTNELFKSKTIANCAVGDFACATYVGPGHVSYNDEGTKWHDRTAQYISAAYNNKGMGFRLMRDPTAPLVAA</sequence>
<feature type="chain" id="PRO_5025612455" description="cutinase" evidence="13">
    <location>
        <begin position="18"/>
        <end position="434"/>
    </location>
</feature>
<dbReference type="Gene3D" id="3.30.420.10">
    <property type="entry name" value="Ribonuclease H-like superfamily/Ribonuclease H"/>
    <property type="match status" value="1"/>
</dbReference>
<dbReference type="AlphaFoldDB" id="A0A6A6UFG1"/>
<dbReference type="InterPro" id="IPR000675">
    <property type="entry name" value="Cutinase/axe"/>
</dbReference>
<dbReference type="Gene3D" id="3.40.50.1820">
    <property type="entry name" value="alpha/beta hydrolase"/>
    <property type="match status" value="1"/>
</dbReference>
<keyword evidence="4" id="KW-0719">Serine esterase</keyword>
<dbReference type="Proteomes" id="UP000799302">
    <property type="component" value="Unassembled WGS sequence"/>
</dbReference>
<evidence type="ECO:0000256" key="12">
    <source>
        <dbReference type="SAM" id="MobiDB-lite"/>
    </source>
</evidence>
<organism evidence="14 15">
    <name type="scientific">Microthyrium microscopicum</name>
    <dbReference type="NCBI Taxonomy" id="703497"/>
    <lineage>
        <taxon>Eukaryota</taxon>
        <taxon>Fungi</taxon>
        <taxon>Dikarya</taxon>
        <taxon>Ascomycota</taxon>
        <taxon>Pezizomycotina</taxon>
        <taxon>Dothideomycetes</taxon>
        <taxon>Dothideomycetes incertae sedis</taxon>
        <taxon>Microthyriales</taxon>
        <taxon>Microthyriaceae</taxon>
        <taxon>Microthyrium</taxon>
    </lineage>
</organism>
<dbReference type="EC" id="3.1.1.74" evidence="3"/>
<evidence type="ECO:0000256" key="10">
    <source>
        <dbReference type="PIRSR" id="PIRSR611150-1"/>
    </source>
</evidence>
<comment type="subcellular location">
    <subcellularLocation>
        <location evidence="1">Secreted</location>
    </subcellularLocation>
</comment>
<feature type="active site" description="Proton donor/acceptor" evidence="10">
    <location>
        <position position="392"/>
    </location>
</feature>
<feature type="disulfide bond" evidence="11">
    <location>
        <begin position="377"/>
        <end position="384"/>
    </location>
</feature>
<dbReference type="GO" id="GO:0016052">
    <property type="term" value="P:carbohydrate catabolic process"/>
    <property type="evidence" value="ECO:0007669"/>
    <property type="project" value="TreeGrafter"/>
</dbReference>
<dbReference type="SUPFAM" id="SSF53474">
    <property type="entry name" value="alpha/beta-Hydrolases"/>
    <property type="match status" value="1"/>
</dbReference>
<evidence type="ECO:0000256" key="1">
    <source>
        <dbReference type="ARBA" id="ARBA00004613"/>
    </source>
</evidence>
<dbReference type="InterPro" id="IPR036397">
    <property type="entry name" value="RNaseH_sf"/>
</dbReference>
<dbReference type="OrthoDB" id="3687914at2759"/>